<dbReference type="AlphaFoldDB" id="A0A0K2V757"/>
<name>A0A0K2V757_LEPSM</name>
<sequence>MMMMHVRGQLGEVALLMISTILRIICLEDARVQTYFIPFLYNLFQPIKFVIFQRFQQL</sequence>
<reference evidence="1" key="1">
    <citation type="submission" date="2014-05" db="EMBL/GenBank/DDBJ databases">
        <authorList>
            <person name="Chronopoulou M."/>
        </authorList>
    </citation>
    <scope>NUCLEOTIDE SEQUENCE</scope>
    <source>
        <tissue evidence="1">Whole organism</tissue>
    </source>
</reference>
<evidence type="ECO:0000313" key="1">
    <source>
        <dbReference type="EMBL" id="CDW46314.1"/>
    </source>
</evidence>
<protein>
    <submittedName>
        <fullName evidence="1">Uncharacterized protein</fullName>
    </submittedName>
</protein>
<accession>A0A0K2V757</accession>
<proteinExistence type="predicted"/>
<dbReference type="EMBL" id="HACA01028953">
    <property type="protein sequence ID" value="CDW46314.1"/>
    <property type="molecule type" value="Transcribed_RNA"/>
</dbReference>
<organism evidence="1">
    <name type="scientific">Lepeophtheirus salmonis</name>
    <name type="common">Salmon louse</name>
    <name type="synonym">Caligus salmonis</name>
    <dbReference type="NCBI Taxonomy" id="72036"/>
    <lineage>
        <taxon>Eukaryota</taxon>
        <taxon>Metazoa</taxon>
        <taxon>Ecdysozoa</taxon>
        <taxon>Arthropoda</taxon>
        <taxon>Crustacea</taxon>
        <taxon>Multicrustacea</taxon>
        <taxon>Hexanauplia</taxon>
        <taxon>Copepoda</taxon>
        <taxon>Siphonostomatoida</taxon>
        <taxon>Caligidae</taxon>
        <taxon>Lepeophtheirus</taxon>
    </lineage>
</organism>